<evidence type="ECO:0000313" key="10">
    <source>
        <dbReference type="EMBL" id="KAK7305350.1"/>
    </source>
</evidence>
<evidence type="ECO:0000256" key="1">
    <source>
        <dbReference type="ARBA" id="ARBA00004191"/>
    </source>
</evidence>
<dbReference type="GO" id="GO:0005975">
    <property type="term" value="P:carbohydrate metabolic process"/>
    <property type="evidence" value="ECO:0007669"/>
    <property type="project" value="InterPro"/>
</dbReference>
<proteinExistence type="inferred from homology"/>
<comment type="similarity">
    <text evidence="2 8">Belongs to the glycosyl hydrolase 28 family.</text>
</comment>
<protein>
    <recommendedName>
        <fullName evidence="12">Polygalacturonase</fullName>
    </recommendedName>
</protein>
<evidence type="ECO:0000256" key="3">
    <source>
        <dbReference type="ARBA" id="ARBA00022512"/>
    </source>
</evidence>
<keyword evidence="4" id="KW-0964">Secreted</keyword>
<dbReference type="PANTHER" id="PTHR31375">
    <property type="match status" value="1"/>
</dbReference>
<gene>
    <name evidence="10" type="ORF">VNO77_43255</name>
</gene>
<dbReference type="FunFam" id="2.160.20.10:FF:000004">
    <property type="entry name" value="Pectin lyase-like superfamily protein"/>
    <property type="match status" value="1"/>
</dbReference>
<sequence>MNMQMKMICFALLLLLTSSAGAQTDIFRIIKYETISDGDITEALRNAWQDACASTTPNKILVPEGRYTLKQIEFRGPCMAPIEVQIDGTIEASPDPSQFDRNVPWVSFNYINFFTLSGAGTFDGRGALAWKQNDCATNKHCKRLSMNFDFGFLINSVIRDITSKDSKNFHINVVGCNNLTFTNMNIIAPQTSLNTDGIHIGRSSQINVMNTRIATGDDCISLADGSTQINVLNVTCGPGHGFSVGSLGKYPREKPVSGFTVKNCTLNNTQNGVRIKTWPNTPVNITVTDITFEDITMINVNNPIIIDQEYCPWNQCTGKGPSNIRISEVVFKNITGTSASRNGVTIICSSSVPCEYLEFDNVFLTFKGTFASAKLANVRHIILRRLPPLLKWLMRRP</sequence>
<keyword evidence="11" id="KW-1185">Reference proteome</keyword>
<evidence type="ECO:0000256" key="9">
    <source>
        <dbReference type="SAM" id="SignalP"/>
    </source>
</evidence>
<evidence type="ECO:0008006" key="12">
    <source>
        <dbReference type="Google" id="ProtNLM"/>
    </source>
</evidence>
<feature type="chain" id="PRO_5042968120" description="Polygalacturonase" evidence="9">
    <location>
        <begin position="23"/>
        <end position="397"/>
    </location>
</feature>
<keyword evidence="6 8" id="KW-0326">Glycosidase</keyword>
<dbReference type="Pfam" id="PF00295">
    <property type="entry name" value="Glyco_hydro_28"/>
    <property type="match status" value="1"/>
</dbReference>
<feature type="signal peptide" evidence="9">
    <location>
        <begin position="1"/>
        <end position="22"/>
    </location>
</feature>
<keyword evidence="9" id="KW-0732">Signal</keyword>
<reference evidence="10 11" key="1">
    <citation type="submission" date="2024-01" db="EMBL/GenBank/DDBJ databases">
        <title>The genomes of 5 underutilized Papilionoideae crops provide insights into root nodulation and disease resistanc.</title>
        <authorList>
            <person name="Jiang F."/>
        </authorList>
    </citation>
    <scope>NUCLEOTIDE SEQUENCE [LARGE SCALE GENOMIC DNA]</scope>
    <source>
        <strain evidence="10">LVBAO_FW01</strain>
        <tissue evidence="10">Leaves</tissue>
    </source>
</reference>
<evidence type="ECO:0000256" key="7">
    <source>
        <dbReference type="ARBA" id="ARBA00023316"/>
    </source>
</evidence>
<organism evidence="10 11">
    <name type="scientific">Canavalia gladiata</name>
    <name type="common">Sword bean</name>
    <name type="synonym">Dolichos gladiatus</name>
    <dbReference type="NCBI Taxonomy" id="3824"/>
    <lineage>
        <taxon>Eukaryota</taxon>
        <taxon>Viridiplantae</taxon>
        <taxon>Streptophyta</taxon>
        <taxon>Embryophyta</taxon>
        <taxon>Tracheophyta</taxon>
        <taxon>Spermatophyta</taxon>
        <taxon>Magnoliopsida</taxon>
        <taxon>eudicotyledons</taxon>
        <taxon>Gunneridae</taxon>
        <taxon>Pentapetalae</taxon>
        <taxon>rosids</taxon>
        <taxon>fabids</taxon>
        <taxon>Fabales</taxon>
        <taxon>Fabaceae</taxon>
        <taxon>Papilionoideae</taxon>
        <taxon>50 kb inversion clade</taxon>
        <taxon>NPAAA clade</taxon>
        <taxon>indigoferoid/millettioid clade</taxon>
        <taxon>Phaseoleae</taxon>
        <taxon>Canavalia</taxon>
    </lineage>
</organism>
<name>A0AAN9JTW1_CANGL</name>
<dbReference type="Gene3D" id="2.160.20.10">
    <property type="entry name" value="Single-stranded right-handed beta-helix, Pectin lyase-like"/>
    <property type="match status" value="1"/>
</dbReference>
<keyword evidence="7" id="KW-0961">Cell wall biogenesis/degradation</keyword>
<dbReference type="SUPFAM" id="SSF51126">
    <property type="entry name" value="Pectin lyase-like"/>
    <property type="match status" value="1"/>
</dbReference>
<dbReference type="InterPro" id="IPR000743">
    <property type="entry name" value="Glyco_hydro_28"/>
</dbReference>
<evidence type="ECO:0000256" key="6">
    <source>
        <dbReference type="ARBA" id="ARBA00023295"/>
    </source>
</evidence>
<comment type="caution">
    <text evidence="10">The sequence shown here is derived from an EMBL/GenBank/DDBJ whole genome shotgun (WGS) entry which is preliminary data.</text>
</comment>
<dbReference type="InterPro" id="IPR012334">
    <property type="entry name" value="Pectin_lyas_fold"/>
</dbReference>
<keyword evidence="5 8" id="KW-0378">Hydrolase</keyword>
<dbReference type="InterPro" id="IPR006626">
    <property type="entry name" value="PbH1"/>
</dbReference>
<accession>A0AAN9JTW1</accession>
<dbReference type="EMBL" id="JAYMYQ010000011">
    <property type="protein sequence ID" value="KAK7305350.1"/>
    <property type="molecule type" value="Genomic_DNA"/>
</dbReference>
<evidence type="ECO:0000256" key="8">
    <source>
        <dbReference type="RuleBase" id="RU361169"/>
    </source>
</evidence>
<dbReference type="Proteomes" id="UP001367508">
    <property type="component" value="Unassembled WGS sequence"/>
</dbReference>
<dbReference type="AlphaFoldDB" id="A0AAN9JTW1"/>
<dbReference type="GO" id="GO:0071555">
    <property type="term" value="P:cell wall organization"/>
    <property type="evidence" value="ECO:0007669"/>
    <property type="project" value="UniProtKB-KW"/>
</dbReference>
<dbReference type="SMART" id="SM00710">
    <property type="entry name" value="PbH1"/>
    <property type="match status" value="5"/>
</dbReference>
<evidence type="ECO:0000256" key="4">
    <source>
        <dbReference type="ARBA" id="ARBA00022525"/>
    </source>
</evidence>
<evidence type="ECO:0000256" key="5">
    <source>
        <dbReference type="ARBA" id="ARBA00022801"/>
    </source>
</evidence>
<dbReference type="GO" id="GO:0004650">
    <property type="term" value="F:polygalacturonase activity"/>
    <property type="evidence" value="ECO:0007669"/>
    <property type="project" value="InterPro"/>
</dbReference>
<evidence type="ECO:0000313" key="11">
    <source>
        <dbReference type="Proteomes" id="UP001367508"/>
    </source>
</evidence>
<keyword evidence="3" id="KW-0134">Cell wall</keyword>
<evidence type="ECO:0000256" key="2">
    <source>
        <dbReference type="ARBA" id="ARBA00008834"/>
    </source>
</evidence>
<comment type="subcellular location">
    <subcellularLocation>
        <location evidence="1">Secreted</location>
        <location evidence="1">Cell wall</location>
    </subcellularLocation>
</comment>
<dbReference type="InterPro" id="IPR011050">
    <property type="entry name" value="Pectin_lyase_fold/virulence"/>
</dbReference>